<dbReference type="Pfam" id="PF01395">
    <property type="entry name" value="PBP_GOBP"/>
    <property type="match status" value="1"/>
</dbReference>
<reference evidence="6" key="2">
    <citation type="submission" date="2020-05" db="UniProtKB">
        <authorList>
            <consortium name="EnsemblMetazoa"/>
        </authorList>
    </citation>
    <scope>IDENTIFICATION</scope>
    <source>
        <strain evidence="6">WRAIR2</strain>
    </source>
</reference>
<dbReference type="GO" id="GO:0005549">
    <property type="term" value="F:odorant binding"/>
    <property type="evidence" value="ECO:0007669"/>
    <property type="project" value="InterPro"/>
</dbReference>
<protein>
    <recommendedName>
        <fullName evidence="8">D7 short form salivary protein</fullName>
    </recommendedName>
</protein>
<dbReference type="AlphaFoldDB" id="A0A1Y9H241"/>
<feature type="signal peptide" evidence="5">
    <location>
        <begin position="1"/>
        <end position="21"/>
    </location>
</feature>
<evidence type="ECO:0000313" key="6">
    <source>
        <dbReference type="EnsemblMetazoa" id="ADIR015719-PA"/>
    </source>
</evidence>
<proteinExistence type="inferred from homology"/>
<dbReference type="GO" id="GO:0005576">
    <property type="term" value="C:extracellular region"/>
    <property type="evidence" value="ECO:0007669"/>
    <property type="project" value="UniProtKB-SubCell"/>
</dbReference>
<keyword evidence="7" id="KW-1185">Reference proteome</keyword>
<evidence type="ECO:0000256" key="5">
    <source>
        <dbReference type="SAM" id="SignalP"/>
    </source>
</evidence>
<dbReference type="InterPro" id="IPR036728">
    <property type="entry name" value="PBP_GOBP_sf"/>
</dbReference>
<evidence type="ECO:0000256" key="3">
    <source>
        <dbReference type="ARBA" id="ARBA00022525"/>
    </source>
</evidence>
<dbReference type="EnsemblMetazoa" id="ADIR015719-RA">
    <property type="protein sequence ID" value="ADIR015719-PA"/>
    <property type="gene ID" value="ADIR015719"/>
</dbReference>
<evidence type="ECO:0000313" key="7">
    <source>
        <dbReference type="Proteomes" id="UP000075884"/>
    </source>
</evidence>
<dbReference type="Gene3D" id="1.10.238.20">
    <property type="entry name" value="Pheromone/general odorant binding protein domain"/>
    <property type="match status" value="1"/>
</dbReference>
<dbReference type="FunFam" id="1.10.238.20:FF:000008">
    <property type="entry name" value="D7-related 4 protein"/>
    <property type="match status" value="1"/>
</dbReference>
<dbReference type="VEuPathDB" id="VectorBase:ADIR015719"/>
<name>A0A1Y9H241_9DIPT</name>
<comment type="subcellular location">
    <subcellularLocation>
        <location evidence="1">Secreted</location>
    </subcellularLocation>
</comment>
<organism evidence="6 7">
    <name type="scientific">Anopheles dirus</name>
    <dbReference type="NCBI Taxonomy" id="7168"/>
    <lineage>
        <taxon>Eukaryota</taxon>
        <taxon>Metazoa</taxon>
        <taxon>Ecdysozoa</taxon>
        <taxon>Arthropoda</taxon>
        <taxon>Hexapoda</taxon>
        <taxon>Insecta</taxon>
        <taxon>Pterygota</taxon>
        <taxon>Neoptera</taxon>
        <taxon>Endopterygota</taxon>
        <taxon>Diptera</taxon>
        <taxon>Nematocera</taxon>
        <taxon>Culicoidea</taxon>
        <taxon>Culicidae</taxon>
        <taxon>Anophelinae</taxon>
        <taxon>Anopheles</taxon>
    </lineage>
</organism>
<dbReference type="InterPro" id="IPR006170">
    <property type="entry name" value="PBP/GOBP"/>
</dbReference>
<sequence length="169" mass="18571">MLSKLILNVGLIWCLVSVGQAREEETVEECEKTMPASLKNRLCEVRKYTTVQGGDMDKHMQCVLEVVGFVEDNGDVNFQELLGVLKMVDPNLDHAVNIKECVGKATQVAASKKANTFYTCFLSTSSSSAFKSAVDYAELIRAEKLTDEEPFNAELVAALIAEIDDGLCK</sequence>
<feature type="chain" id="PRO_5013142505" description="D7 short form salivary protein" evidence="5">
    <location>
        <begin position="22"/>
        <end position="169"/>
    </location>
</feature>
<evidence type="ECO:0000256" key="4">
    <source>
        <dbReference type="ARBA" id="ARBA00022729"/>
    </source>
</evidence>
<dbReference type="SUPFAM" id="SSF47565">
    <property type="entry name" value="Insect pheromone/odorant-binding proteins"/>
    <property type="match status" value="1"/>
</dbReference>
<evidence type="ECO:0008006" key="8">
    <source>
        <dbReference type="Google" id="ProtNLM"/>
    </source>
</evidence>
<evidence type="ECO:0000256" key="2">
    <source>
        <dbReference type="ARBA" id="ARBA00008098"/>
    </source>
</evidence>
<keyword evidence="4 5" id="KW-0732">Signal</keyword>
<comment type="similarity">
    <text evidence="2">Belongs to the PBP/GOBP family.</text>
</comment>
<dbReference type="Proteomes" id="UP000075884">
    <property type="component" value="Unassembled WGS sequence"/>
</dbReference>
<reference evidence="7" key="1">
    <citation type="submission" date="2013-03" db="EMBL/GenBank/DDBJ databases">
        <title>The Genome Sequence of Anopheles dirus WRAIR2.</title>
        <authorList>
            <consortium name="The Broad Institute Genomics Platform"/>
            <person name="Neafsey D.E."/>
            <person name="Walton C."/>
            <person name="Walker B."/>
            <person name="Young S.K."/>
            <person name="Zeng Q."/>
            <person name="Gargeya S."/>
            <person name="Fitzgerald M."/>
            <person name="Haas B."/>
            <person name="Abouelleil A."/>
            <person name="Allen A.W."/>
            <person name="Alvarado L."/>
            <person name="Arachchi H.M."/>
            <person name="Berlin A.M."/>
            <person name="Chapman S.B."/>
            <person name="Gainer-Dewar J."/>
            <person name="Goldberg J."/>
            <person name="Griggs A."/>
            <person name="Gujja S."/>
            <person name="Hansen M."/>
            <person name="Howarth C."/>
            <person name="Imamovic A."/>
            <person name="Ireland A."/>
            <person name="Larimer J."/>
            <person name="McCowan C."/>
            <person name="Murphy C."/>
            <person name="Pearson M."/>
            <person name="Poon T.W."/>
            <person name="Priest M."/>
            <person name="Roberts A."/>
            <person name="Saif S."/>
            <person name="Shea T."/>
            <person name="Sisk P."/>
            <person name="Sykes S."/>
            <person name="Wortman J."/>
            <person name="Nusbaum C."/>
            <person name="Birren B."/>
        </authorList>
    </citation>
    <scope>NUCLEOTIDE SEQUENCE [LARGE SCALE GENOMIC DNA]</scope>
    <source>
        <strain evidence="7">WRAIR2</strain>
    </source>
</reference>
<accession>A0A1Y9H241</accession>
<keyword evidence="3" id="KW-0964">Secreted</keyword>
<dbReference type="SMART" id="SM00708">
    <property type="entry name" value="PhBP"/>
    <property type="match status" value="1"/>
</dbReference>
<evidence type="ECO:0000256" key="1">
    <source>
        <dbReference type="ARBA" id="ARBA00004613"/>
    </source>
</evidence>